<dbReference type="InterPro" id="IPR001810">
    <property type="entry name" value="F-box_dom"/>
</dbReference>
<evidence type="ECO:0000259" key="1">
    <source>
        <dbReference type="Pfam" id="PF12937"/>
    </source>
</evidence>
<dbReference type="Pfam" id="PF12937">
    <property type="entry name" value="F-box-like"/>
    <property type="match status" value="1"/>
</dbReference>
<evidence type="ECO:0000313" key="2">
    <source>
        <dbReference type="EMBL" id="KJA23078.1"/>
    </source>
</evidence>
<dbReference type="Gene3D" id="1.20.1280.50">
    <property type="match status" value="1"/>
</dbReference>
<name>A0A0D2MHF4_HYPSF</name>
<dbReference type="EMBL" id="KN817545">
    <property type="protein sequence ID" value="KJA23078.1"/>
    <property type="molecule type" value="Genomic_DNA"/>
</dbReference>
<dbReference type="OMA" id="MITWIVF"/>
<gene>
    <name evidence="2" type="ORF">HYPSUDRAFT_201637</name>
</gene>
<organism evidence="2 3">
    <name type="scientific">Hypholoma sublateritium (strain FD-334 SS-4)</name>
    <dbReference type="NCBI Taxonomy" id="945553"/>
    <lineage>
        <taxon>Eukaryota</taxon>
        <taxon>Fungi</taxon>
        <taxon>Dikarya</taxon>
        <taxon>Basidiomycota</taxon>
        <taxon>Agaricomycotina</taxon>
        <taxon>Agaricomycetes</taxon>
        <taxon>Agaricomycetidae</taxon>
        <taxon>Agaricales</taxon>
        <taxon>Agaricineae</taxon>
        <taxon>Strophariaceae</taxon>
        <taxon>Hypholoma</taxon>
    </lineage>
</organism>
<evidence type="ECO:0000313" key="3">
    <source>
        <dbReference type="Proteomes" id="UP000054270"/>
    </source>
</evidence>
<feature type="domain" description="F-box" evidence="1">
    <location>
        <begin position="21"/>
        <end position="49"/>
    </location>
</feature>
<dbReference type="Proteomes" id="UP000054270">
    <property type="component" value="Unassembled WGS sequence"/>
</dbReference>
<dbReference type="AlphaFoldDB" id="A0A0D2MHF4"/>
<dbReference type="OrthoDB" id="2788844at2759"/>
<reference evidence="3" key="1">
    <citation type="submission" date="2014-04" db="EMBL/GenBank/DDBJ databases">
        <title>Evolutionary Origins and Diversification of the Mycorrhizal Mutualists.</title>
        <authorList>
            <consortium name="DOE Joint Genome Institute"/>
            <consortium name="Mycorrhizal Genomics Consortium"/>
            <person name="Kohler A."/>
            <person name="Kuo A."/>
            <person name="Nagy L.G."/>
            <person name="Floudas D."/>
            <person name="Copeland A."/>
            <person name="Barry K.W."/>
            <person name="Cichocki N."/>
            <person name="Veneault-Fourrey C."/>
            <person name="LaButti K."/>
            <person name="Lindquist E.A."/>
            <person name="Lipzen A."/>
            <person name="Lundell T."/>
            <person name="Morin E."/>
            <person name="Murat C."/>
            <person name="Riley R."/>
            <person name="Ohm R."/>
            <person name="Sun H."/>
            <person name="Tunlid A."/>
            <person name="Henrissat B."/>
            <person name="Grigoriev I.V."/>
            <person name="Hibbett D.S."/>
            <person name="Martin F."/>
        </authorList>
    </citation>
    <scope>NUCLEOTIDE SEQUENCE [LARGE SCALE GENOMIC DNA]</scope>
    <source>
        <strain evidence="3">FD-334 SS-4</strain>
    </source>
</reference>
<dbReference type="InterPro" id="IPR036047">
    <property type="entry name" value="F-box-like_dom_sf"/>
</dbReference>
<proteinExistence type="predicted"/>
<accession>A0A0D2MHF4</accession>
<sequence length="256" mass="30102">MSILPLSIFQKSTPSLINKVEIVLHIFSYMELKTLIACEGVCQEWRQLVPLADLHHDRRRLLELYHDVIGNEQSLLSANPQTSTFDRQAYIDQLLQQYPRVPDGFKLWILEWPSRAVIDGLWPSFPLEEAKYIEFNRRIGVNWIALNPPQILTLVNSPDFESQEYEVVPAILAYRYHSMITWIVFDDRPELFGRVYTLYEHMDFIDADMEDAPELATIQTDWISYISFIWRHLGPSWYSGNVDRDYRPPNRSIPQA</sequence>
<dbReference type="SUPFAM" id="SSF81383">
    <property type="entry name" value="F-box domain"/>
    <property type="match status" value="1"/>
</dbReference>
<keyword evidence="3" id="KW-1185">Reference proteome</keyword>
<protein>
    <recommendedName>
        <fullName evidence="1">F-box domain-containing protein</fullName>
    </recommendedName>
</protein>